<evidence type="ECO:0000256" key="3">
    <source>
        <dbReference type="ARBA" id="ARBA00022676"/>
    </source>
</evidence>
<feature type="region of interest" description="Disordered" evidence="13">
    <location>
        <begin position="432"/>
        <end position="495"/>
    </location>
</feature>
<comment type="caution">
    <text evidence="14">The sequence shown here is derived from an EMBL/GenBank/DDBJ whole genome shotgun (WGS) entry which is preliminary data.</text>
</comment>
<reference evidence="14 15" key="1">
    <citation type="submission" date="2021-09" db="EMBL/GenBank/DDBJ databases">
        <title>Genomic insights and catalytic innovation underlie evolution of tropane alkaloids biosynthesis.</title>
        <authorList>
            <person name="Wang Y.-J."/>
            <person name="Tian T."/>
            <person name="Huang J.-P."/>
            <person name="Huang S.-X."/>
        </authorList>
    </citation>
    <scope>NUCLEOTIDE SEQUENCE [LARGE SCALE GENOMIC DNA]</scope>
    <source>
        <strain evidence="14">KIB-2018</strain>
        <tissue evidence="14">Leaf</tissue>
    </source>
</reference>
<evidence type="ECO:0000256" key="1">
    <source>
        <dbReference type="ARBA" id="ARBA00004323"/>
    </source>
</evidence>
<dbReference type="FunFam" id="3.90.550.10:FF:000096">
    <property type="entry name" value="Glycosyltransferases"/>
    <property type="match status" value="1"/>
</dbReference>
<dbReference type="Proteomes" id="UP001159364">
    <property type="component" value="Linkage Group LG05"/>
</dbReference>
<keyword evidence="9 12" id="KW-0472">Membrane</keyword>
<keyword evidence="8 12" id="KW-0333">Golgi apparatus</keyword>
<evidence type="ECO:0000256" key="8">
    <source>
        <dbReference type="ARBA" id="ARBA00023034"/>
    </source>
</evidence>
<dbReference type="GO" id="GO:0042285">
    <property type="term" value="F:xylosyltransferase activity"/>
    <property type="evidence" value="ECO:0007669"/>
    <property type="project" value="UniProtKB-ARBA"/>
</dbReference>
<evidence type="ECO:0000256" key="2">
    <source>
        <dbReference type="ARBA" id="ARBA00007706"/>
    </source>
</evidence>
<comment type="similarity">
    <text evidence="2 12">Belongs to the glycosyltransferase 43 family.</text>
</comment>
<keyword evidence="15" id="KW-1185">Reference proteome</keyword>
<evidence type="ECO:0000256" key="6">
    <source>
        <dbReference type="ARBA" id="ARBA00022968"/>
    </source>
</evidence>
<evidence type="ECO:0000256" key="11">
    <source>
        <dbReference type="ARBA" id="ARBA00023316"/>
    </source>
</evidence>
<name>A0AAV8TC49_9ROSI</name>
<evidence type="ECO:0000313" key="14">
    <source>
        <dbReference type="EMBL" id="KAJ8764312.1"/>
    </source>
</evidence>
<evidence type="ECO:0000256" key="4">
    <source>
        <dbReference type="ARBA" id="ARBA00022679"/>
    </source>
</evidence>
<dbReference type="SUPFAM" id="SSF53448">
    <property type="entry name" value="Nucleotide-diphospho-sugar transferases"/>
    <property type="match status" value="1"/>
</dbReference>
<evidence type="ECO:0000256" key="7">
    <source>
        <dbReference type="ARBA" id="ARBA00022989"/>
    </source>
</evidence>
<dbReference type="PANTHER" id="PTHR10896">
    <property type="entry name" value="GALACTOSYLGALACTOSYLXYLOSYLPROTEIN 3-BETA-GLUCURONOSYLTRANSFERASE BETA-1,3-GLUCURONYLTRANSFERASE"/>
    <property type="match status" value="1"/>
</dbReference>
<protein>
    <recommendedName>
        <fullName evidence="12">Glycosyltransferases</fullName>
        <ecNumber evidence="12">2.4.-.-</ecNumber>
    </recommendedName>
</protein>
<dbReference type="PANTHER" id="PTHR10896:SF17">
    <property type="entry name" value="BETA-1,4-XYLOSYLTRANSFERASE IRX14H-RELATED"/>
    <property type="match status" value="1"/>
</dbReference>
<dbReference type="EMBL" id="JAIWQS010000005">
    <property type="protein sequence ID" value="KAJ8764312.1"/>
    <property type="molecule type" value="Genomic_DNA"/>
</dbReference>
<evidence type="ECO:0000256" key="5">
    <source>
        <dbReference type="ARBA" id="ARBA00022692"/>
    </source>
</evidence>
<keyword evidence="11 12" id="KW-0961">Cell wall biogenesis/degradation</keyword>
<keyword evidence="10" id="KW-0325">Glycoprotein</keyword>
<feature type="compositionally biased region" description="Basic residues" evidence="13">
    <location>
        <begin position="459"/>
        <end position="479"/>
    </location>
</feature>
<proteinExistence type="inferred from homology"/>
<keyword evidence="6 12" id="KW-0735">Signal-anchor</keyword>
<keyword evidence="7 12" id="KW-1133">Transmembrane helix</keyword>
<dbReference type="EC" id="2.4.-.-" evidence="12"/>
<keyword evidence="5 12" id="KW-0812">Transmembrane</keyword>
<dbReference type="Gene3D" id="3.90.550.10">
    <property type="entry name" value="Spore Coat Polysaccharide Biosynthesis Protein SpsA, Chain A"/>
    <property type="match status" value="1"/>
</dbReference>
<sequence>MKLSASYMGRRSNSFRGSATLDSSTEGGIKSPAAIFWLVLHGICCLISLVLGFRFSRLVFFFLFSTSASNSIFYAPPFRQLASSNFVADPVNAGTQLPAINASRVVVGRHGIRIRPWPHPNADEVMKAHQIIERVQREQRAQFGVKNPRAVIVITPTYVRTFQTLHITGVMHSLMLVPYDVVWILVEAGGVSNETARIVSKSGVMTIHIGFNEKMPSTWEGRRKLETKMRLRALRVVREQKLDGIVMFADDSNMHSMELFDEIQNVKWFGAMSVGILIHSDGAEESSLGIIEKEQEVTPAMPVQGPACNASNKFAGWHTFNTLPYHWKSAVDIDDRAIVLPTKFEWAGFVLNSRLLWKESDEKPDWIKDLDSVGEDLESPLSLLKDDSVVEPLGSCGRQILLWWLRVEARADSKFPPGWIIDPPLEITVPSKRTPWPDAPPELPSHEKFVVNIQDHTTKHPTKNRSSRSRRSRSKRKRESKVADLEVSSSHSEQH</sequence>
<dbReference type="GO" id="GO:0009834">
    <property type="term" value="P:plant-type secondary cell wall biogenesis"/>
    <property type="evidence" value="ECO:0007669"/>
    <property type="project" value="TreeGrafter"/>
</dbReference>
<gene>
    <name evidence="14" type="ORF">K2173_006052</name>
</gene>
<feature type="transmembrane region" description="Helical" evidence="12">
    <location>
        <begin position="34"/>
        <end position="51"/>
    </location>
</feature>
<dbReference type="AlphaFoldDB" id="A0AAV8TC49"/>
<evidence type="ECO:0000256" key="12">
    <source>
        <dbReference type="RuleBase" id="RU363127"/>
    </source>
</evidence>
<accession>A0AAV8TC49</accession>
<organism evidence="14 15">
    <name type="scientific">Erythroxylum novogranatense</name>
    <dbReference type="NCBI Taxonomy" id="1862640"/>
    <lineage>
        <taxon>Eukaryota</taxon>
        <taxon>Viridiplantae</taxon>
        <taxon>Streptophyta</taxon>
        <taxon>Embryophyta</taxon>
        <taxon>Tracheophyta</taxon>
        <taxon>Spermatophyta</taxon>
        <taxon>Magnoliopsida</taxon>
        <taxon>eudicotyledons</taxon>
        <taxon>Gunneridae</taxon>
        <taxon>Pentapetalae</taxon>
        <taxon>rosids</taxon>
        <taxon>fabids</taxon>
        <taxon>Malpighiales</taxon>
        <taxon>Erythroxylaceae</taxon>
        <taxon>Erythroxylum</taxon>
    </lineage>
</organism>
<dbReference type="GO" id="GO:0000139">
    <property type="term" value="C:Golgi membrane"/>
    <property type="evidence" value="ECO:0007669"/>
    <property type="project" value="UniProtKB-SubCell"/>
</dbReference>
<evidence type="ECO:0000256" key="13">
    <source>
        <dbReference type="SAM" id="MobiDB-lite"/>
    </source>
</evidence>
<evidence type="ECO:0000256" key="9">
    <source>
        <dbReference type="ARBA" id="ARBA00023136"/>
    </source>
</evidence>
<keyword evidence="4 12" id="KW-0808">Transferase</keyword>
<evidence type="ECO:0000313" key="15">
    <source>
        <dbReference type="Proteomes" id="UP001159364"/>
    </source>
</evidence>
<dbReference type="GO" id="GO:0071555">
    <property type="term" value="P:cell wall organization"/>
    <property type="evidence" value="ECO:0007669"/>
    <property type="project" value="UniProtKB-KW"/>
</dbReference>
<dbReference type="InterPro" id="IPR005027">
    <property type="entry name" value="Glyco_trans_43"/>
</dbReference>
<dbReference type="InterPro" id="IPR029044">
    <property type="entry name" value="Nucleotide-diphossugar_trans"/>
</dbReference>
<dbReference type="Pfam" id="PF03360">
    <property type="entry name" value="Glyco_transf_43"/>
    <property type="match status" value="1"/>
</dbReference>
<comment type="subcellular location">
    <subcellularLocation>
        <location evidence="1 12">Golgi apparatus membrane</location>
        <topology evidence="1 12">Single-pass type II membrane protein</topology>
    </subcellularLocation>
</comment>
<comment type="function">
    <text evidence="12">Involved in the synthesis of glucuronoxylan hemicellulose in secondary cell walls.</text>
</comment>
<dbReference type="GO" id="GO:0015018">
    <property type="term" value="F:galactosylgalactosylxylosylprotein 3-beta-glucuronosyltransferase activity"/>
    <property type="evidence" value="ECO:0007669"/>
    <property type="project" value="InterPro"/>
</dbReference>
<dbReference type="GO" id="GO:0010417">
    <property type="term" value="P:glucuronoxylan biosynthetic process"/>
    <property type="evidence" value="ECO:0007669"/>
    <property type="project" value="TreeGrafter"/>
</dbReference>
<keyword evidence="3" id="KW-0328">Glycosyltransferase</keyword>
<evidence type="ECO:0000256" key="10">
    <source>
        <dbReference type="ARBA" id="ARBA00023180"/>
    </source>
</evidence>